<protein>
    <submittedName>
        <fullName evidence="2">Sec39-domain-containing protein</fullName>
    </submittedName>
</protein>
<keyword evidence="3" id="KW-1185">Reference proteome</keyword>
<name>A0A8H6XFH6_9AGAR</name>
<dbReference type="AlphaFoldDB" id="A0A8H6XFH6"/>
<gene>
    <name evidence="2" type="ORF">MSAN_02172200</name>
</gene>
<evidence type="ECO:0000313" key="3">
    <source>
        <dbReference type="Proteomes" id="UP000623467"/>
    </source>
</evidence>
<evidence type="ECO:0000256" key="1">
    <source>
        <dbReference type="SAM" id="MobiDB-lite"/>
    </source>
</evidence>
<organism evidence="2 3">
    <name type="scientific">Mycena sanguinolenta</name>
    <dbReference type="NCBI Taxonomy" id="230812"/>
    <lineage>
        <taxon>Eukaryota</taxon>
        <taxon>Fungi</taxon>
        <taxon>Dikarya</taxon>
        <taxon>Basidiomycota</taxon>
        <taxon>Agaricomycotina</taxon>
        <taxon>Agaricomycetes</taxon>
        <taxon>Agaricomycetidae</taxon>
        <taxon>Agaricales</taxon>
        <taxon>Marasmiineae</taxon>
        <taxon>Mycenaceae</taxon>
        <taxon>Mycena</taxon>
    </lineage>
</organism>
<proteinExistence type="predicted"/>
<accession>A0A8H6XFH6</accession>
<feature type="compositionally biased region" description="Low complexity" evidence="1">
    <location>
        <begin position="80"/>
        <end position="90"/>
    </location>
</feature>
<dbReference type="OrthoDB" id="27490at2759"/>
<feature type="region of interest" description="Disordered" evidence="1">
    <location>
        <begin position="67"/>
        <end position="90"/>
    </location>
</feature>
<evidence type="ECO:0000313" key="2">
    <source>
        <dbReference type="EMBL" id="KAF7339577.1"/>
    </source>
</evidence>
<dbReference type="EMBL" id="JACAZH010000031">
    <property type="protein sequence ID" value="KAF7339577.1"/>
    <property type="molecule type" value="Genomic_DNA"/>
</dbReference>
<comment type="caution">
    <text evidence="2">The sequence shown here is derived from an EMBL/GenBank/DDBJ whole genome shotgun (WGS) entry which is preliminary data.</text>
</comment>
<dbReference type="Proteomes" id="UP000623467">
    <property type="component" value="Unassembled WGS sequence"/>
</dbReference>
<sequence length="90" mass="9655">MPSPVDWSSLLDTELTAENVHQSLDPIKDDLWVAAACVDRILDDAAVQRVLLDIALERTTAALRRSQATLAANDDDSDAPEASSPPNTLA</sequence>
<reference evidence="2" key="1">
    <citation type="submission" date="2020-05" db="EMBL/GenBank/DDBJ databases">
        <title>Mycena genomes resolve the evolution of fungal bioluminescence.</title>
        <authorList>
            <person name="Tsai I.J."/>
        </authorList>
    </citation>
    <scope>NUCLEOTIDE SEQUENCE</scope>
    <source>
        <strain evidence="2">160909Yilan</strain>
    </source>
</reference>